<accession>A0A8D9FRS2</accession>
<proteinExistence type="predicted"/>
<keyword evidence="1" id="KW-1133">Transmembrane helix</keyword>
<keyword evidence="1" id="KW-0812">Transmembrane</keyword>
<evidence type="ECO:0000313" key="2">
    <source>
        <dbReference type="EMBL" id="CAG7581190.1"/>
    </source>
</evidence>
<feature type="transmembrane region" description="Helical" evidence="1">
    <location>
        <begin position="53"/>
        <end position="72"/>
    </location>
</feature>
<feature type="transmembrane region" description="Helical" evidence="1">
    <location>
        <begin position="26"/>
        <end position="47"/>
    </location>
</feature>
<gene>
    <name evidence="2" type="ORF">SLAVMIC_00719</name>
</gene>
<evidence type="ECO:0000256" key="1">
    <source>
        <dbReference type="SAM" id="Phobius"/>
    </source>
</evidence>
<sequence>MKLIYNLNRKYLNLIYSIGDKLKNPLWIILSIWIPLSTIILLSYYEVVSNDTLVKGLIFLSIPIVYATILLTRDIRIKKKKYTELKQLGVKVFGDETKYREWMYSDIISLNNKKPIDVDADEAREVLIKIDNGIYS</sequence>
<protein>
    <submittedName>
        <fullName evidence="2">Putative Xre antitoxin-family protein</fullName>
    </submittedName>
</protein>
<keyword evidence="1" id="KW-0472">Membrane</keyword>
<reference evidence="2" key="1">
    <citation type="submission" date="2021-06" db="EMBL/GenBank/DDBJ databases">
        <authorList>
            <person name="Gannon L."/>
            <person name="Redgwell R T."/>
            <person name="Michniewski S."/>
            <person name="Harrison D C."/>
            <person name="Millard A."/>
        </authorList>
    </citation>
    <scope>NUCLEOTIDE SEQUENCE</scope>
</reference>
<organism evidence="2">
    <name type="scientific">uncultured marine phage</name>
    <dbReference type="NCBI Taxonomy" id="707152"/>
    <lineage>
        <taxon>Viruses</taxon>
        <taxon>environmental samples</taxon>
    </lineage>
</organism>
<name>A0A8D9FRS2_9VIRU</name>
<dbReference type="EMBL" id="OU342829">
    <property type="protein sequence ID" value="CAG7581190.1"/>
    <property type="molecule type" value="Genomic_DNA"/>
</dbReference>